<keyword evidence="2" id="KW-0472">Membrane</keyword>
<dbReference type="Proteomes" id="UP001220964">
    <property type="component" value="Unassembled WGS sequence"/>
</dbReference>
<dbReference type="RefSeq" id="WP_275568883.1">
    <property type="nucleotide sequence ID" value="NZ_JARGYC010000060.1"/>
</dbReference>
<dbReference type="AlphaFoldDB" id="A0AAE3NV96"/>
<name>A0AAE3NV96_9RHOB</name>
<dbReference type="EMBL" id="JARGYC010000060">
    <property type="protein sequence ID" value="MDF0602757.1"/>
    <property type="molecule type" value="Genomic_DNA"/>
</dbReference>
<evidence type="ECO:0000256" key="1">
    <source>
        <dbReference type="SAM" id="MobiDB-lite"/>
    </source>
</evidence>
<comment type="caution">
    <text evidence="3">The sequence shown here is derived from an EMBL/GenBank/DDBJ whole genome shotgun (WGS) entry which is preliminary data.</text>
</comment>
<sequence>MPEQTHETRDVSPRLLRRFVAGLAVLIVAVVLGVDLLLPGVGDVGRQPETGRGPELQTDPPADLEELMAIQRARRDRLDWADRAAGTAHVPVSVAMDIIAREGLPDRGTEDCTLPARAPQAECAE</sequence>
<evidence type="ECO:0000256" key="2">
    <source>
        <dbReference type="SAM" id="Phobius"/>
    </source>
</evidence>
<keyword evidence="2" id="KW-1133">Transmembrane helix</keyword>
<proteinExistence type="predicted"/>
<protein>
    <submittedName>
        <fullName evidence="3">Uncharacterized protein</fullName>
    </submittedName>
</protein>
<accession>A0AAE3NV96</accession>
<feature type="transmembrane region" description="Helical" evidence="2">
    <location>
        <begin position="20"/>
        <end position="38"/>
    </location>
</feature>
<evidence type="ECO:0000313" key="3">
    <source>
        <dbReference type="EMBL" id="MDF0602757.1"/>
    </source>
</evidence>
<gene>
    <name evidence="3" type="ORF">P1J78_18610</name>
</gene>
<feature type="region of interest" description="Disordered" evidence="1">
    <location>
        <begin position="105"/>
        <end position="125"/>
    </location>
</feature>
<reference evidence="3" key="1">
    <citation type="submission" date="2023-03" db="EMBL/GenBank/DDBJ databases">
        <title>Multiphase analysis and comparison of six strains from genera Psychromarinibacter, Lutimaribacter, and Maritimibacter, including a novel species: Psychromarinibacter sediminicola sp. nov.</title>
        <authorList>
            <person name="Wang Y.-H."/>
            <person name="Ye M.-Q."/>
            <person name="Du Z.-J."/>
        </authorList>
    </citation>
    <scope>NUCLEOTIDE SEQUENCE</scope>
    <source>
        <strain evidence="3">C21-152</strain>
    </source>
</reference>
<keyword evidence="2" id="KW-0812">Transmembrane</keyword>
<keyword evidence="4" id="KW-1185">Reference proteome</keyword>
<organism evidence="3 4">
    <name type="scientific">Psychromarinibacter sediminicola</name>
    <dbReference type="NCBI Taxonomy" id="3033385"/>
    <lineage>
        <taxon>Bacteria</taxon>
        <taxon>Pseudomonadati</taxon>
        <taxon>Pseudomonadota</taxon>
        <taxon>Alphaproteobacteria</taxon>
        <taxon>Rhodobacterales</taxon>
        <taxon>Paracoccaceae</taxon>
        <taxon>Psychromarinibacter</taxon>
    </lineage>
</organism>
<evidence type="ECO:0000313" key="4">
    <source>
        <dbReference type="Proteomes" id="UP001220964"/>
    </source>
</evidence>